<name>A0AA38P384_9AGAR</name>
<protein>
    <submittedName>
        <fullName evidence="7">Fungal-specific transcription factor domain-containing protein</fullName>
    </submittedName>
</protein>
<evidence type="ECO:0000259" key="5">
    <source>
        <dbReference type="PROSITE" id="PS50048"/>
    </source>
</evidence>
<reference evidence="7" key="1">
    <citation type="submission" date="2022-08" db="EMBL/GenBank/DDBJ databases">
        <authorList>
            <consortium name="DOE Joint Genome Institute"/>
            <person name="Min B."/>
            <person name="Riley R."/>
            <person name="Sierra-Patev S."/>
            <person name="Naranjo-Ortiz M."/>
            <person name="Looney B."/>
            <person name="Konkel Z."/>
            <person name="Slot J.C."/>
            <person name="Sakamoto Y."/>
            <person name="Steenwyk J.L."/>
            <person name="Rokas A."/>
            <person name="Carro J."/>
            <person name="Camarero S."/>
            <person name="Ferreira P."/>
            <person name="Molpeceres G."/>
            <person name="Ruiz-Duenas F.J."/>
            <person name="Serrano A."/>
            <person name="Henrissat B."/>
            <person name="Drula E."/>
            <person name="Hughes K.W."/>
            <person name="Mata J.L."/>
            <person name="Ishikawa N.K."/>
            <person name="Vargas-Isla R."/>
            <person name="Ushijima S."/>
            <person name="Smith C.A."/>
            <person name="Ahrendt S."/>
            <person name="Andreopoulos W."/>
            <person name="He G."/>
            <person name="Labutti K."/>
            <person name="Lipzen A."/>
            <person name="Ng V."/>
            <person name="Sandor L."/>
            <person name="Barry K."/>
            <person name="Martinez A.T."/>
            <person name="Xiao Y."/>
            <person name="Gibbons J.G."/>
            <person name="Terashima K."/>
            <person name="Hibbett D.S."/>
            <person name="Grigoriev I.V."/>
        </authorList>
    </citation>
    <scope>NUCLEOTIDE SEQUENCE</scope>
    <source>
        <strain evidence="7">TFB9207</strain>
    </source>
</reference>
<dbReference type="GO" id="GO:0003677">
    <property type="term" value="F:DNA binding"/>
    <property type="evidence" value="ECO:0007669"/>
    <property type="project" value="InterPro"/>
</dbReference>
<evidence type="ECO:0000259" key="6">
    <source>
        <dbReference type="PROSITE" id="PS51379"/>
    </source>
</evidence>
<dbReference type="InterPro" id="IPR017896">
    <property type="entry name" value="4Fe4S_Fe-S-bd"/>
</dbReference>
<feature type="region of interest" description="Disordered" evidence="4">
    <location>
        <begin position="713"/>
        <end position="771"/>
    </location>
</feature>
<dbReference type="Pfam" id="PF04082">
    <property type="entry name" value="Fungal_trans"/>
    <property type="match status" value="1"/>
</dbReference>
<dbReference type="EMBL" id="MU806416">
    <property type="protein sequence ID" value="KAJ3835391.1"/>
    <property type="molecule type" value="Genomic_DNA"/>
</dbReference>
<feature type="domain" description="4Fe-4S ferredoxin-type" evidence="6">
    <location>
        <begin position="42"/>
        <end position="74"/>
    </location>
</feature>
<keyword evidence="2" id="KW-0479">Metal-binding</keyword>
<proteinExistence type="predicted"/>
<dbReference type="InterPro" id="IPR007219">
    <property type="entry name" value="XnlR_reg_dom"/>
</dbReference>
<accession>A0AA38P384</accession>
<feature type="compositionally biased region" description="Basic and acidic residues" evidence="4">
    <location>
        <begin position="621"/>
        <end position="630"/>
    </location>
</feature>
<feature type="region of interest" description="Disordered" evidence="4">
    <location>
        <begin position="1"/>
        <end position="24"/>
    </location>
</feature>
<dbReference type="CDD" id="cd12148">
    <property type="entry name" value="fungal_TF_MHR"/>
    <property type="match status" value="1"/>
</dbReference>
<feature type="region of interest" description="Disordered" evidence="4">
    <location>
        <begin position="1084"/>
        <end position="1117"/>
    </location>
</feature>
<dbReference type="GO" id="GO:0000981">
    <property type="term" value="F:DNA-binding transcription factor activity, RNA polymerase II-specific"/>
    <property type="evidence" value="ECO:0007669"/>
    <property type="project" value="InterPro"/>
</dbReference>
<feature type="compositionally biased region" description="Low complexity" evidence="4">
    <location>
        <begin position="1024"/>
        <end position="1043"/>
    </location>
</feature>
<dbReference type="PROSITE" id="PS00463">
    <property type="entry name" value="ZN2_CY6_FUNGAL_1"/>
    <property type="match status" value="1"/>
</dbReference>
<dbReference type="GO" id="GO:0008270">
    <property type="term" value="F:zinc ion binding"/>
    <property type="evidence" value="ECO:0007669"/>
    <property type="project" value="InterPro"/>
</dbReference>
<dbReference type="SMART" id="SM00906">
    <property type="entry name" value="Fungal_trans"/>
    <property type="match status" value="1"/>
</dbReference>
<dbReference type="InterPro" id="IPR001138">
    <property type="entry name" value="Zn2Cys6_DnaBD"/>
</dbReference>
<feature type="compositionally biased region" description="Polar residues" evidence="4">
    <location>
        <begin position="1052"/>
        <end position="1064"/>
    </location>
</feature>
<dbReference type="Gene3D" id="4.10.240.10">
    <property type="entry name" value="Zn(2)-C6 fungal-type DNA-binding domain"/>
    <property type="match status" value="1"/>
</dbReference>
<dbReference type="Proteomes" id="UP001163846">
    <property type="component" value="Unassembled WGS sequence"/>
</dbReference>
<dbReference type="InterPro" id="IPR050613">
    <property type="entry name" value="Sec_Metabolite_Reg"/>
</dbReference>
<dbReference type="PROSITE" id="PS50048">
    <property type="entry name" value="ZN2_CY6_FUNGAL_2"/>
    <property type="match status" value="1"/>
</dbReference>
<feature type="region of interest" description="Disordered" evidence="4">
    <location>
        <begin position="911"/>
        <end position="939"/>
    </location>
</feature>
<feature type="compositionally biased region" description="Low complexity" evidence="4">
    <location>
        <begin position="731"/>
        <end position="756"/>
    </location>
</feature>
<feature type="compositionally biased region" description="Basic residues" evidence="4">
    <location>
        <begin position="715"/>
        <end position="726"/>
    </location>
</feature>
<feature type="compositionally biased region" description="Polar residues" evidence="4">
    <location>
        <begin position="913"/>
        <end position="925"/>
    </location>
</feature>
<dbReference type="GO" id="GO:0005634">
    <property type="term" value="C:nucleus"/>
    <property type="evidence" value="ECO:0007669"/>
    <property type="project" value="UniProtKB-SubCell"/>
</dbReference>
<evidence type="ECO:0000313" key="7">
    <source>
        <dbReference type="EMBL" id="KAJ3835391.1"/>
    </source>
</evidence>
<dbReference type="AlphaFoldDB" id="A0AA38P384"/>
<evidence type="ECO:0000256" key="3">
    <source>
        <dbReference type="ARBA" id="ARBA00023242"/>
    </source>
</evidence>
<dbReference type="CDD" id="cd00067">
    <property type="entry name" value="GAL4"/>
    <property type="match status" value="1"/>
</dbReference>
<dbReference type="PANTHER" id="PTHR31001:SF56">
    <property type="entry name" value="ZN(2)-C6 FUNGAL-TYPE DOMAIN-CONTAINING PROTEIN"/>
    <property type="match status" value="1"/>
</dbReference>
<dbReference type="PANTHER" id="PTHR31001">
    <property type="entry name" value="UNCHARACTERIZED TRANSCRIPTIONAL REGULATORY PROTEIN"/>
    <property type="match status" value="1"/>
</dbReference>
<evidence type="ECO:0000256" key="2">
    <source>
        <dbReference type="ARBA" id="ARBA00022723"/>
    </source>
</evidence>
<evidence type="ECO:0000256" key="4">
    <source>
        <dbReference type="SAM" id="MobiDB-lite"/>
    </source>
</evidence>
<dbReference type="InterPro" id="IPR036864">
    <property type="entry name" value="Zn2-C6_fun-type_DNA-bd_sf"/>
</dbReference>
<dbReference type="SMART" id="SM00066">
    <property type="entry name" value="GAL4"/>
    <property type="match status" value="1"/>
</dbReference>
<organism evidence="7 8">
    <name type="scientific">Lentinula raphanica</name>
    <dbReference type="NCBI Taxonomy" id="153919"/>
    <lineage>
        <taxon>Eukaryota</taxon>
        <taxon>Fungi</taxon>
        <taxon>Dikarya</taxon>
        <taxon>Basidiomycota</taxon>
        <taxon>Agaricomycotina</taxon>
        <taxon>Agaricomycetes</taxon>
        <taxon>Agaricomycetidae</taxon>
        <taxon>Agaricales</taxon>
        <taxon>Marasmiineae</taxon>
        <taxon>Omphalotaceae</taxon>
        <taxon>Lentinula</taxon>
    </lineage>
</organism>
<keyword evidence="8" id="KW-1185">Reference proteome</keyword>
<feature type="region of interest" description="Disordered" evidence="4">
    <location>
        <begin position="621"/>
        <end position="689"/>
    </location>
</feature>
<evidence type="ECO:0000313" key="8">
    <source>
        <dbReference type="Proteomes" id="UP001163846"/>
    </source>
</evidence>
<feature type="compositionally biased region" description="Polar residues" evidence="4">
    <location>
        <begin position="1"/>
        <end position="23"/>
    </location>
</feature>
<feature type="domain" description="Zn(2)-C6 fungal-type" evidence="5">
    <location>
        <begin position="35"/>
        <end position="64"/>
    </location>
</feature>
<comment type="caution">
    <text evidence="7">The sequence shown here is derived from an EMBL/GenBank/DDBJ whole genome shotgun (WGS) entry which is preliminary data.</text>
</comment>
<sequence length="1201" mass="128920">MNTAKGTPSSRRATKALSASQQKAVEEKRLRGELSCAECRRLKLRCDRQVPCGSCSRRGCASICPSGVLEAGAGHVHQGGMRVGQLRTKIGIMASRIRELETALGEGHPLLEERLLKIGRIDEEPPEEPGSISQLEGLGTLTLGEEGEASYFGSSGGNESLIAREMMLYGNSNEDDDSDVSSPNPTPELFAVIAGPSASHEPVVLPSEEEARSLALAYCGTGALFFRAWKREEILDEVLPKLYAPEGASAHLQSAMFFVFALGAYLNPKTLNGHHEEQAELWFQRGRAAFQRKTQKRNLPEDTIRALALMGTYFSMANRHHSRDSAWAALALAAKLCQGAGLHRDPARWNLSAALVQRRRALFWEVYQSDISHSIALGRPPTTPLSFIDCEFPDEDVSSLQDICNLKYKYCRDAFVPIMDLVLSAHPTKRSYREVVELDAKIRRLQIPIPPEDNALKVFYGKQLINAVLLTLHRSYMARAILNGNEAAAKDGDPNKPFDPLDLAQTPYAHSVAAAYHAAEEISRSLHGFVVTDPELAGRVWFLTYHGFSAALVLGALASRAPGSSYAPTAIMTLSLVVDGVFAKYVHISARHRTAFVVLRKLKTRAIRRYTAFLESKGVARGEGKNKEKAGASGSPNGDPDRVGLGPGAVDPNDPSLHIKLDSDPDSDFDETEHQLAHPSEPVRSSATTETGALATFEGKIAMFGGKTSVLLSSKGKKKTRSKKKKVENGEVVSVSSPESAVAASPESTTSTTSEAYSHSNSTASTSLTHSSVQATASSSSIHAAGGFSDANTNPTSMDVFMSDISMQNLGMETGFDSMEGIENLDVDAFGFGYDNFGTDAGSGIVMGMALEDIGMGTNMGMGNLTTGASPASTSSAGGATFGGTGLGSQKRSASSAFGAYQQHYGGGFAVRTSLSPEASGSSPPQQQRQQETEDAQEPLTATAQAARMFGMGALAYPYLTANSNASNTDLGQSYAGTSSNEYSNLNVYSTYTKQQQPAPPVQSRSHSTQTSNSAQSLPPIYLQEQSQPSTSSNSPISMNPPQAGHPHHMPRTSSSLPAPNTSALLSDPAQLYARFTEFMSQKASSPLPQQVQQTRMMNHQTQQQQQQPHNQQSYAPTHETYNYGFADDVNGFSGPNVPQVVDTNTNGAGLSYDYNADFDAFLRSLRTPVNGIGTTGGGEYVLPYGQMYGQWQDQSQSGAA</sequence>
<feature type="compositionally biased region" description="Polar residues" evidence="4">
    <location>
        <begin position="757"/>
        <end position="770"/>
    </location>
</feature>
<feature type="region of interest" description="Disordered" evidence="4">
    <location>
        <begin position="993"/>
        <end position="1064"/>
    </location>
</feature>
<feature type="compositionally biased region" description="Polar residues" evidence="4">
    <location>
        <begin position="993"/>
        <end position="1017"/>
    </location>
</feature>
<feature type="compositionally biased region" description="Low complexity" evidence="4">
    <location>
        <begin position="1093"/>
        <end position="1113"/>
    </location>
</feature>
<dbReference type="PROSITE" id="PS51379">
    <property type="entry name" value="4FE4S_FER_2"/>
    <property type="match status" value="1"/>
</dbReference>
<evidence type="ECO:0000256" key="1">
    <source>
        <dbReference type="ARBA" id="ARBA00004123"/>
    </source>
</evidence>
<gene>
    <name evidence="7" type="ORF">F5878DRAFT_311732</name>
</gene>
<keyword evidence="3" id="KW-0539">Nucleus</keyword>
<dbReference type="SUPFAM" id="SSF57701">
    <property type="entry name" value="Zn2/Cys6 DNA-binding domain"/>
    <property type="match status" value="1"/>
</dbReference>
<comment type="subcellular location">
    <subcellularLocation>
        <location evidence="1">Nucleus</location>
    </subcellularLocation>
</comment>
<dbReference type="GO" id="GO:0006351">
    <property type="term" value="P:DNA-templated transcription"/>
    <property type="evidence" value="ECO:0007669"/>
    <property type="project" value="InterPro"/>
</dbReference>